<sequence>MAAPVKKPMAAAEFHRSAEGSVVFHYGRRDREIAVSFVKSGAVALDLPGLSLALADIFPTTD</sequence>
<evidence type="ECO:0000313" key="1">
    <source>
        <dbReference type="EMBL" id="CAJ0865504.1"/>
    </source>
</evidence>
<reference evidence="1" key="1">
    <citation type="submission" date="2023-07" db="EMBL/GenBank/DDBJ databases">
        <authorList>
            <person name="Pelsma A.J. K."/>
        </authorList>
    </citation>
    <scope>NUCLEOTIDE SEQUENCE</scope>
</reference>
<organism evidence="1">
    <name type="scientific">freshwater sediment metagenome</name>
    <dbReference type="NCBI Taxonomy" id="556182"/>
    <lineage>
        <taxon>unclassified sequences</taxon>
        <taxon>metagenomes</taxon>
        <taxon>ecological metagenomes</taxon>
    </lineage>
</organism>
<accession>A0AA48LZ19</accession>
<name>A0AA48LZ19_9ZZZZ</name>
<proteinExistence type="predicted"/>
<protein>
    <submittedName>
        <fullName evidence="1">Uncharacterized protein</fullName>
    </submittedName>
</protein>
<dbReference type="EMBL" id="OY288114">
    <property type="protein sequence ID" value="CAJ0865504.1"/>
    <property type="molecule type" value="Genomic_DNA"/>
</dbReference>
<gene>
    <name evidence="1" type="ORF">AMST5_01773</name>
</gene>
<dbReference type="AlphaFoldDB" id="A0AA48LZ19"/>